<dbReference type="EMBL" id="JAFLVX010000038">
    <property type="protein sequence ID" value="MBO0477871.1"/>
    <property type="molecule type" value="Genomic_DNA"/>
</dbReference>
<comment type="caution">
    <text evidence="1">The sequence shown here is derived from an EMBL/GenBank/DDBJ whole genome shotgun (WGS) entry which is preliminary data.</text>
</comment>
<accession>A0ABS3HVU1</accession>
<organism evidence="1 2">
    <name type="scientific">Candidatus Vagococcus giribetii</name>
    <dbReference type="NCBI Taxonomy" id="2230876"/>
    <lineage>
        <taxon>Bacteria</taxon>
        <taxon>Bacillati</taxon>
        <taxon>Bacillota</taxon>
        <taxon>Bacilli</taxon>
        <taxon>Lactobacillales</taxon>
        <taxon>Enterococcaceae</taxon>
        <taxon>Vagococcus</taxon>
    </lineage>
</organism>
<keyword evidence="2" id="KW-1185">Reference proteome</keyword>
<protein>
    <submittedName>
        <fullName evidence="1">HK97 gp10 family phage protein</fullName>
    </submittedName>
</protein>
<evidence type="ECO:0000313" key="2">
    <source>
        <dbReference type="Proteomes" id="UP000664857"/>
    </source>
</evidence>
<sequence>MYSLEFKGVTELQRTIATAQKLDDVKKLIRQHTANMARITSRLAPVKTGFMKRSLVTSIVDGGLTGIAEFYAEYTPYQEWGTRWMPGKFFLKRGFETASNEFISDMQRLVK</sequence>
<name>A0ABS3HVU1_9ENTE</name>
<reference evidence="1 2" key="1">
    <citation type="submission" date="2021-03" db="EMBL/GenBank/DDBJ databases">
        <title>Enterococcal diversity collection.</title>
        <authorList>
            <person name="Gilmore M.S."/>
            <person name="Schwartzman J."/>
            <person name="Van Tyne D."/>
            <person name="Martin M."/>
            <person name="Earl A.M."/>
            <person name="Manson A.L."/>
            <person name="Straub T."/>
            <person name="Salamzade R."/>
            <person name="Saavedra J."/>
            <person name="Lebreton F."/>
            <person name="Prichula J."/>
            <person name="Schaufler K."/>
            <person name="Gaca A."/>
            <person name="Sgardioli B."/>
            <person name="Wagenaar J."/>
            <person name="Strong T."/>
        </authorList>
    </citation>
    <scope>NUCLEOTIDE SEQUENCE [LARGE SCALE GENOMIC DNA]</scope>
    <source>
        <strain evidence="1 2">DIV0080</strain>
    </source>
</reference>
<gene>
    <name evidence="1" type="ORF">DOK76_12385</name>
</gene>
<dbReference type="Proteomes" id="UP000664857">
    <property type="component" value="Unassembled WGS sequence"/>
</dbReference>
<evidence type="ECO:0000313" key="1">
    <source>
        <dbReference type="EMBL" id="MBO0477871.1"/>
    </source>
</evidence>
<proteinExistence type="predicted"/>
<dbReference type="RefSeq" id="WP_206968231.1">
    <property type="nucleotide sequence ID" value="NZ_JAFLVX010000038.1"/>
</dbReference>